<dbReference type="SUPFAM" id="SSF57903">
    <property type="entry name" value="FYVE/PHD zinc finger"/>
    <property type="match status" value="1"/>
</dbReference>
<dbReference type="Gene3D" id="3.30.40.10">
    <property type="entry name" value="Zinc/RING finger domain, C3HC4 (zinc finger)"/>
    <property type="match status" value="1"/>
</dbReference>
<dbReference type="PROSITE" id="PS01359">
    <property type="entry name" value="ZF_PHD_1"/>
    <property type="match status" value="1"/>
</dbReference>
<dbReference type="GO" id="GO:0008270">
    <property type="term" value="F:zinc ion binding"/>
    <property type="evidence" value="ECO:0007669"/>
    <property type="project" value="UniProtKB-KW"/>
</dbReference>
<dbReference type="GO" id="GO:0006355">
    <property type="term" value="P:regulation of DNA-templated transcription"/>
    <property type="evidence" value="ECO:0007669"/>
    <property type="project" value="UniProtKB-ARBA"/>
</dbReference>
<evidence type="ECO:0000256" key="12">
    <source>
        <dbReference type="PROSITE-ProRule" id="PRU00146"/>
    </source>
</evidence>
<dbReference type="SMART" id="SM00389">
    <property type="entry name" value="HOX"/>
    <property type="match status" value="1"/>
</dbReference>
<dbReference type="GO" id="GO:0003682">
    <property type="term" value="F:chromatin binding"/>
    <property type="evidence" value="ECO:0007669"/>
    <property type="project" value="TreeGrafter"/>
</dbReference>
<feature type="domain" description="PHD-type" evidence="15">
    <location>
        <begin position="783"/>
        <end position="840"/>
    </location>
</feature>
<evidence type="ECO:0000256" key="6">
    <source>
        <dbReference type="ARBA" id="ARBA00023015"/>
    </source>
</evidence>
<evidence type="ECO:0000256" key="2">
    <source>
        <dbReference type="ARBA" id="ARBA00007427"/>
    </source>
</evidence>
<dbReference type="SUPFAM" id="SSF46689">
    <property type="entry name" value="Homeodomain-like"/>
    <property type="match status" value="1"/>
</dbReference>
<feature type="compositionally biased region" description="Basic residues" evidence="14">
    <location>
        <begin position="675"/>
        <end position="688"/>
    </location>
</feature>
<dbReference type="Pfam" id="PF00046">
    <property type="entry name" value="Homeodomain"/>
    <property type="match status" value="1"/>
</dbReference>
<dbReference type="InterPro" id="IPR045876">
    <property type="entry name" value="PRHA-like_PHD-finger"/>
</dbReference>
<evidence type="ECO:0000256" key="3">
    <source>
        <dbReference type="ARBA" id="ARBA00022723"/>
    </source>
</evidence>
<feature type="compositionally biased region" description="Basic and acidic residues" evidence="14">
    <location>
        <begin position="1176"/>
        <end position="1189"/>
    </location>
</feature>
<evidence type="ECO:0000256" key="9">
    <source>
        <dbReference type="ARBA" id="ARBA00023163"/>
    </source>
</evidence>
<dbReference type="InterPro" id="IPR011011">
    <property type="entry name" value="Znf_FYVE_PHD"/>
</dbReference>
<dbReference type="GO" id="GO:0043565">
    <property type="term" value="F:sequence-specific DNA binding"/>
    <property type="evidence" value="ECO:0007669"/>
    <property type="project" value="UniProtKB-ARBA"/>
</dbReference>
<feature type="region of interest" description="Disordered" evidence="14">
    <location>
        <begin position="611"/>
        <end position="688"/>
    </location>
</feature>
<evidence type="ECO:0000256" key="5">
    <source>
        <dbReference type="ARBA" id="ARBA00022833"/>
    </source>
</evidence>
<dbReference type="Gene3D" id="1.10.10.60">
    <property type="entry name" value="Homeodomain-like"/>
    <property type="match status" value="1"/>
</dbReference>
<evidence type="ECO:0000256" key="4">
    <source>
        <dbReference type="ARBA" id="ARBA00022771"/>
    </source>
</evidence>
<evidence type="ECO:0000313" key="17">
    <source>
        <dbReference type="EMBL" id="RAL49410.1"/>
    </source>
</evidence>
<dbReference type="GO" id="GO:0010557">
    <property type="term" value="P:positive regulation of macromolecule biosynthetic process"/>
    <property type="evidence" value="ECO:0007669"/>
    <property type="project" value="UniProtKB-ARBA"/>
</dbReference>
<dbReference type="PANTHER" id="PTHR12628">
    <property type="entry name" value="POLYCOMB-LIKE TRANSCRIPTION FACTOR"/>
    <property type="match status" value="1"/>
</dbReference>
<keyword evidence="8 11" id="KW-0371">Homeobox</keyword>
<keyword evidence="5" id="KW-0862">Zinc</keyword>
<name>A0A328DW13_9ASTE</name>
<feature type="region of interest" description="Disordered" evidence="14">
    <location>
        <begin position="1176"/>
        <end position="1207"/>
    </location>
</feature>
<dbReference type="Proteomes" id="UP000249390">
    <property type="component" value="Unassembled WGS sequence"/>
</dbReference>
<keyword evidence="6" id="KW-0805">Transcription regulation</keyword>
<accession>A0A328DW13</accession>
<feature type="region of interest" description="Disordered" evidence="14">
    <location>
        <begin position="1030"/>
        <end position="1109"/>
    </location>
</feature>
<feature type="compositionally biased region" description="Acidic residues" evidence="14">
    <location>
        <begin position="903"/>
        <end position="917"/>
    </location>
</feature>
<dbReference type="InterPro" id="IPR019787">
    <property type="entry name" value="Znf_PHD-finger"/>
</dbReference>
<feature type="region of interest" description="Disordered" evidence="14">
    <location>
        <begin position="167"/>
        <end position="194"/>
    </location>
</feature>
<evidence type="ECO:0000256" key="7">
    <source>
        <dbReference type="ARBA" id="ARBA00023125"/>
    </source>
</evidence>
<evidence type="ECO:0000256" key="1">
    <source>
        <dbReference type="ARBA" id="ARBA00004123"/>
    </source>
</evidence>
<dbReference type="InterPro" id="IPR019786">
    <property type="entry name" value="Zinc_finger_PHD-type_CS"/>
</dbReference>
<comment type="caution">
    <text evidence="17">The sequence shown here is derived from an EMBL/GenBank/DDBJ whole genome shotgun (WGS) entry which is preliminary data.</text>
</comment>
<dbReference type="SMART" id="SM00249">
    <property type="entry name" value="PHD"/>
    <property type="match status" value="1"/>
</dbReference>
<feature type="compositionally biased region" description="Polar residues" evidence="14">
    <location>
        <begin position="1066"/>
        <end position="1082"/>
    </location>
</feature>
<reference evidence="17 18" key="1">
    <citation type="submission" date="2018-06" db="EMBL/GenBank/DDBJ databases">
        <title>The Genome of Cuscuta australis (Dodder) Provides Insight into the Evolution of Plant Parasitism.</title>
        <authorList>
            <person name="Liu H."/>
        </authorList>
    </citation>
    <scope>NUCLEOTIDE SEQUENCE [LARGE SCALE GENOMIC DNA]</scope>
    <source>
        <strain evidence="18">cv. Yunnan</strain>
        <tissue evidence="17">Vines</tissue>
    </source>
</reference>
<feature type="compositionally biased region" description="Polar residues" evidence="14">
    <location>
        <begin position="636"/>
        <end position="650"/>
    </location>
</feature>
<evidence type="ECO:0000313" key="18">
    <source>
        <dbReference type="Proteomes" id="UP000249390"/>
    </source>
</evidence>
<evidence type="ECO:0000259" key="16">
    <source>
        <dbReference type="PROSITE" id="PS50071"/>
    </source>
</evidence>
<dbReference type="Pfam" id="PF00628">
    <property type="entry name" value="PHD"/>
    <property type="match status" value="1"/>
</dbReference>
<dbReference type="PROSITE" id="PS50071">
    <property type="entry name" value="HOMEOBOX_2"/>
    <property type="match status" value="1"/>
</dbReference>
<keyword evidence="9" id="KW-0804">Transcription</keyword>
<organism evidence="17 18">
    <name type="scientific">Cuscuta australis</name>
    <dbReference type="NCBI Taxonomy" id="267555"/>
    <lineage>
        <taxon>Eukaryota</taxon>
        <taxon>Viridiplantae</taxon>
        <taxon>Streptophyta</taxon>
        <taxon>Embryophyta</taxon>
        <taxon>Tracheophyta</taxon>
        <taxon>Spermatophyta</taxon>
        <taxon>Magnoliopsida</taxon>
        <taxon>eudicotyledons</taxon>
        <taxon>Gunneridae</taxon>
        <taxon>Pentapetalae</taxon>
        <taxon>asterids</taxon>
        <taxon>lamiids</taxon>
        <taxon>Solanales</taxon>
        <taxon>Convolvulaceae</taxon>
        <taxon>Cuscuteae</taxon>
        <taxon>Cuscuta</taxon>
        <taxon>Cuscuta subgen. Grammica</taxon>
        <taxon>Cuscuta sect. Cleistogrammica</taxon>
    </lineage>
</organism>
<keyword evidence="4 12" id="KW-0863">Zinc-finger</keyword>
<comment type="subcellular location">
    <subcellularLocation>
        <location evidence="1 11 13">Nucleus</location>
    </subcellularLocation>
</comment>
<feature type="compositionally biased region" description="Polar residues" evidence="14">
    <location>
        <begin position="167"/>
        <end position="189"/>
    </location>
</feature>
<dbReference type="AlphaFoldDB" id="A0A328DW13"/>
<dbReference type="FunFam" id="3.30.40.10:FF:000270">
    <property type="entry name" value="pathogenesis-related homeodomain protein-like"/>
    <property type="match status" value="1"/>
</dbReference>
<dbReference type="InterPro" id="IPR001356">
    <property type="entry name" value="HD"/>
</dbReference>
<evidence type="ECO:0000256" key="10">
    <source>
        <dbReference type="ARBA" id="ARBA00023242"/>
    </source>
</evidence>
<dbReference type="GO" id="GO:0045814">
    <property type="term" value="P:negative regulation of gene expression, epigenetic"/>
    <property type="evidence" value="ECO:0007669"/>
    <property type="project" value="TreeGrafter"/>
</dbReference>
<dbReference type="PROSITE" id="PS50016">
    <property type="entry name" value="ZF_PHD_2"/>
    <property type="match status" value="1"/>
</dbReference>
<dbReference type="InterPro" id="IPR001965">
    <property type="entry name" value="Znf_PHD"/>
</dbReference>
<evidence type="ECO:0008006" key="19">
    <source>
        <dbReference type="Google" id="ProtNLM"/>
    </source>
</evidence>
<dbReference type="CDD" id="cd15504">
    <property type="entry name" value="PHD_PRHA_like"/>
    <property type="match status" value="1"/>
</dbReference>
<protein>
    <recommendedName>
        <fullName evidence="19">PHD-type domain-containing protein</fullName>
    </recommendedName>
</protein>
<gene>
    <name evidence="17" type="ORF">DM860_012843</name>
</gene>
<dbReference type="EMBL" id="NQVE01000082">
    <property type="protein sequence ID" value="RAL49410.1"/>
    <property type="molecule type" value="Genomic_DNA"/>
</dbReference>
<dbReference type="InterPro" id="IPR013083">
    <property type="entry name" value="Znf_RING/FYVE/PHD"/>
</dbReference>
<keyword evidence="10 11" id="KW-0539">Nucleus</keyword>
<evidence type="ECO:0000256" key="13">
    <source>
        <dbReference type="RuleBase" id="RU000682"/>
    </source>
</evidence>
<evidence type="ECO:0000256" key="11">
    <source>
        <dbReference type="PROSITE-ProRule" id="PRU00108"/>
    </source>
</evidence>
<evidence type="ECO:0000256" key="14">
    <source>
        <dbReference type="SAM" id="MobiDB-lite"/>
    </source>
</evidence>
<comment type="similarity">
    <text evidence="2">Belongs to the PHD-associated homeobox family.</text>
</comment>
<evidence type="ECO:0000256" key="8">
    <source>
        <dbReference type="ARBA" id="ARBA00023155"/>
    </source>
</evidence>
<keyword evidence="3" id="KW-0479">Metal-binding</keyword>
<feature type="region of interest" description="Disordered" evidence="14">
    <location>
        <begin position="869"/>
        <end position="969"/>
    </location>
</feature>
<dbReference type="InterPro" id="IPR009057">
    <property type="entry name" value="Homeodomain-like_sf"/>
</dbReference>
<sequence length="1207" mass="134904">MSMVFIRMSEDINICDSDLLKNNHYGACMSSTQDAVELSPKHRVAEKKPETIELVQCHSGEDSFKCSVEFHCQYTESKLLGQSMVEEFGSVSRISPDCMSMDSNQEQMRPDECGENAMIGVNDFSSVNETTDFAVEYSTEPLRELHDQCHFFQSQDHVGFTNTIESSTENQGVLPTGHISTDSITASNQEQKRSDDCRENAMIGEMDFSSVKETTNSAVVYSEEPLKELNIWYQNPQSQDRLGITNAVESSSDCQGLPTGHIFTDSVIEQNNLPFKNCRVNSNTILSLPSENKDTTSQVDHLAESPRDLFEDLVLKQIKETPKFTVENHCHPLEHKSEIDENLDEIMVVESVFKEDLLLHGDASVNSSREQSGSRLEDLGVKSSLNNIEVLDERGEAILIANHSVGVLGDASESTGQELRDGYQNAQSQDCVAITDTIESSSECQGVSPTGHIVTDSIIDQKNLPFENCGVNSNSIMALRSEYKDTTSQIDRSAESPRDVFEDLVLKQIQDTAKSTVENPSHPLEHRSKINGNIDEIMVVESVCKEDLLLCGDASVNSSREQSGSRLEGLGVNSSFNNFGVLDERGEAIPIANSVVVLGVASESAGQEIRETYRDSNVNPSQLECGDESHSEQSRTKISSLRSPVTSTRVLRSRTQEKTKSPETTNASAADNSKKEKKRKRRKRKQRKQIAANELLGIKSHLKYLVRRILYEQSLIDAYSGEGWKGQSLEKIKPEKELQRAKSGIFHYKLKVRELFSRIDASLFEGQFPESLFDSEGQIDSEDIFCAKCSSKNVSSNNDIILCDGACERGFHQKCLEPPLLKEDFPPDDEGWLCPGCDCKVDCVDLLNDLLGTDLSITDSWEKVFQEEAAASGKQLDDMVGLPSDDSEDDDYNPDNLEVDEKISEDDESNSDDESDSSDTSFELETPNDELFLGLPSEDSEDDDYEPDAHEHDEQIMQYSSSSDFTSDSEDFSVELKNIMSPGQEDHYEKIEVGGGPHSLKGEVEFLMQSYETLASGKRHVERLDYKKLHDETFGVASSDSSDEDYEDISASKNRKKRSDKAALKSSDQSPVDTTVKNASRTSSKKRKAESLVESESGSGSKRNTRLKYGDDVIKRLYESFKENHYPKQEVKESLAKELGLAVQQVNKWFNNTRWSFNHLSPQTKNVMPAVEEHANVDTKVLPKENKPKVDKKKSSLPVRRRNRLKA</sequence>
<feature type="compositionally biased region" description="Polar residues" evidence="14">
    <location>
        <begin position="662"/>
        <end position="671"/>
    </location>
</feature>
<dbReference type="GO" id="GO:0005634">
    <property type="term" value="C:nucleus"/>
    <property type="evidence" value="ECO:0007669"/>
    <property type="project" value="UniProtKB-SubCell"/>
</dbReference>
<dbReference type="PANTHER" id="PTHR12628:SF13">
    <property type="entry name" value="HOMEOBOX PROTEIN HAT3.1"/>
    <property type="match status" value="1"/>
</dbReference>
<feature type="DNA-binding region" description="Homeobox" evidence="11">
    <location>
        <begin position="1102"/>
        <end position="1161"/>
    </location>
</feature>
<evidence type="ECO:0000259" key="15">
    <source>
        <dbReference type="PROSITE" id="PS50016"/>
    </source>
</evidence>
<keyword evidence="18" id="KW-1185">Reference proteome</keyword>
<proteinExistence type="inferred from homology"/>
<keyword evidence="7 11" id="KW-0238">DNA-binding</keyword>
<dbReference type="CDD" id="cd00086">
    <property type="entry name" value="homeodomain"/>
    <property type="match status" value="1"/>
</dbReference>
<feature type="domain" description="Homeobox" evidence="16">
    <location>
        <begin position="1100"/>
        <end position="1160"/>
    </location>
</feature>